<keyword evidence="1" id="KW-0812">Transmembrane</keyword>
<name>S3KH31_TREMA</name>
<evidence type="ECO:0000256" key="1">
    <source>
        <dbReference type="SAM" id="Phobius"/>
    </source>
</evidence>
<feature type="transmembrane region" description="Helical" evidence="1">
    <location>
        <begin position="6"/>
        <end position="22"/>
    </location>
</feature>
<protein>
    <submittedName>
        <fullName evidence="2">Uncharacterized protein</fullName>
    </submittedName>
</protein>
<evidence type="ECO:0000313" key="3">
    <source>
        <dbReference type="Proteomes" id="UP000014541"/>
    </source>
</evidence>
<dbReference type="HOGENOM" id="CLU_3376606_0_0_12"/>
<dbReference type="AlphaFoldDB" id="S3KH31"/>
<dbReference type="EMBL" id="ATFF01000006">
    <property type="protein sequence ID" value="EPF31527.1"/>
    <property type="molecule type" value="Genomic_DNA"/>
</dbReference>
<gene>
    <name evidence="2" type="ORF">HMPREF9194_01874</name>
</gene>
<evidence type="ECO:0000313" key="2">
    <source>
        <dbReference type="EMBL" id="EPF31527.1"/>
    </source>
</evidence>
<keyword evidence="1" id="KW-1133">Transmembrane helix</keyword>
<accession>S3KH31</accession>
<dbReference type="Proteomes" id="UP000014541">
    <property type="component" value="Unassembled WGS sequence"/>
</dbReference>
<reference evidence="2 3" key="1">
    <citation type="submission" date="2013-04" db="EMBL/GenBank/DDBJ databases">
        <title>The Genome Sequence of Treponema maltophilum ATCC 51939.</title>
        <authorList>
            <consortium name="The Broad Institute Genomics Platform"/>
            <person name="Earl A."/>
            <person name="Ward D."/>
            <person name="Feldgarden M."/>
            <person name="Gevers D."/>
            <person name="Leonetti C."/>
            <person name="Blanton J.M."/>
            <person name="Dewhirst F.E."/>
            <person name="Izard J."/>
            <person name="Walker B."/>
            <person name="Young S."/>
            <person name="Zeng Q."/>
            <person name="Gargeya S."/>
            <person name="Fitzgerald M."/>
            <person name="Haas B."/>
            <person name="Abouelleil A."/>
            <person name="Allen A.W."/>
            <person name="Alvarado L."/>
            <person name="Arachchi H.M."/>
            <person name="Berlin A.M."/>
            <person name="Chapman S.B."/>
            <person name="Gainer-Dewar J."/>
            <person name="Goldberg J."/>
            <person name="Griggs A."/>
            <person name="Gujja S."/>
            <person name="Hansen M."/>
            <person name="Howarth C."/>
            <person name="Imamovic A."/>
            <person name="Ireland A."/>
            <person name="Larimer J."/>
            <person name="McCowan C."/>
            <person name="Murphy C."/>
            <person name="Pearson M."/>
            <person name="Poon T.W."/>
            <person name="Priest M."/>
            <person name="Roberts A."/>
            <person name="Saif S."/>
            <person name="Shea T."/>
            <person name="Sisk P."/>
            <person name="Sykes S."/>
            <person name="Wortman J."/>
            <person name="Nusbaum C."/>
            <person name="Birren B."/>
        </authorList>
    </citation>
    <scope>NUCLEOTIDE SEQUENCE [LARGE SCALE GENOMIC DNA]</scope>
    <source>
        <strain evidence="2 3">ATCC 51939</strain>
    </source>
</reference>
<proteinExistence type="predicted"/>
<keyword evidence="3" id="KW-1185">Reference proteome</keyword>
<sequence length="34" mass="4227">MIMESVSFFLYSLLNMLFYFSYPDKVNNCDRYFQ</sequence>
<keyword evidence="1" id="KW-0472">Membrane</keyword>
<organism evidence="2 3">
    <name type="scientific">Treponema maltophilum ATCC 51939</name>
    <dbReference type="NCBI Taxonomy" id="1125699"/>
    <lineage>
        <taxon>Bacteria</taxon>
        <taxon>Pseudomonadati</taxon>
        <taxon>Spirochaetota</taxon>
        <taxon>Spirochaetia</taxon>
        <taxon>Spirochaetales</taxon>
        <taxon>Treponemataceae</taxon>
        <taxon>Treponema</taxon>
    </lineage>
</organism>
<comment type="caution">
    <text evidence="2">The sequence shown here is derived from an EMBL/GenBank/DDBJ whole genome shotgun (WGS) entry which is preliminary data.</text>
</comment>